<dbReference type="Proteomes" id="UP000257451">
    <property type="component" value="Unassembled WGS sequence"/>
</dbReference>
<dbReference type="Gene3D" id="1.10.443.10">
    <property type="entry name" value="Intergrase catalytic core"/>
    <property type="match status" value="1"/>
</dbReference>
<keyword evidence="1" id="KW-0233">DNA recombination</keyword>
<dbReference type="InterPro" id="IPR013762">
    <property type="entry name" value="Integrase-like_cat_sf"/>
</dbReference>
<accession>A0A3E2MXH3</accession>
<reference evidence="2 3" key="1">
    <citation type="journal article" date="2018" name="Sci. Rep.">
        <title>Extensive genomic diversity among Mycobacterium marinum strains revealed by whole genome sequencing.</title>
        <authorList>
            <person name="Das S."/>
            <person name="Pettersson B.M."/>
            <person name="Behra P.R."/>
            <person name="Mallick A."/>
            <person name="Cheramie M."/>
            <person name="Ramesh M."/>
            <person name="Shirreff L."/>
            <person name="DuCote T."/>
            <person name="Dasgupta S."/>
            <person name="Ennis D.G."/>
            <person name="Kirsebom L.A."/>
        </authorList>
    </citation>
    <scope>NUCLEOTIDE SEQUENCE [LARGE SCALE GENOMIC DNA]</scope>
    <source>
        <strain evidence="2 3">Davis1</strain>
    </source>
</reference>
<dbReference type="AlphaFoldDB" id="A0A3E2MXH3"/>
<dbReference type="SUPFAM" id="SSF56349">
    <property type="entry name" value="DNA breaking-rejoining enzymes"/>
    <property type="match status" value="1"/>
</dbReference>
<dbReference type="GO" id="GO:0015074">
    <property type="term" value="P:DNA integration"/>
    <property type="evidence" value="ECO:0007669"/>
    <property type="project" value="InterPro"/>
</dbReference>
<gene>
    <name evidence="2" type="ORF">DAVIS_02107</name>
</gene>
<dbReference type="InterPro" id="IPR011010">
    <property type="entry name" value="DNA_brk_join_enz"/>
</dbReference>
<proteinExistence type="predicted"/>
<comment type="caution">
    <text evidence="2">The sequence shown here is derived from an EMBL/GenBank/DDBJ whole genome shotgun (WGS) entry which is preliminary data.</text>
</comment>
<evidence type="ECO:0000313" key="3">
    <source>
        <dbReference type="Proteomes" id="UP000257451"/>
    </source>
</evidence>
<organism evidence="2 3">
    <name type="scientific">Mycobacterium marinum</name>
    <dbReference type="NCBI Taxonomy" id="1781"/>
    <lineage>
        <taxon>Bacteria</taxon>
        <taxon>Bacillati</taxon>
        <taxon>Actinomycetota</taxon>
        <taxon>Actinomycetes</taxon>
        <taxon>Mycobacteriales</taxon>
        <taxon>Mycobacteriaceae</taxon>
        <taxon>Mycobacterium</taxon>
        <taxon>Mycobacterium ulcerans group</taxon>
    </lineage>
</organism>
<evidence type="ECO:0000256" key="1">
    <source>
        <dbReference type="ARBA" id="ARBA00023172"/>
    </source>
</evidence>
<dbReference type="GO" id="GO:0006310">
    <property type="term" value="P:DNA recombination"/>
    <property type="evidence" value="ECO:0007669"/>
    <property type="project" value="UniProtKB-KW"/>
</dbReference>
<dbReference type="EMBL" id="PEDF01000068">
    <property type="protein sequence ID" value="RFZ42529.1"/>
    <property type="molecule type" value="Genomic_DNA"/>
</dbReference>
<evidence type="ECO:0000313" key="2">
    <source>
        <dbReference type="EMBL" id="RFZ42529.1"/>
    </source>
</evidence>
<dbReference type="GO" id="GO:0003677">
    <property type="term" value="F:DNA binding"/>
    <property type="evidence" value="ECO:0007669"/>
    <property type="project" value="InterPro"/>
</dbReference>
<name>A0A3E2MXH3_MYCMR</name>
<protein>
    <submittedName>
        <fullName evidence="2">Uncharacterized protein</fullName>
    </submittedName>
</protein>
<sequence>MVQLESPTNLDRISNPRMRPLVEILIRTGLRSADATRRQIDCLIRDPQGTVCLRYRNHKMRRDTVVPIDDKLVCRDPGPAAR</sequence>